<feature type="domain" description="PAC" evidence="2">
    <location>
        <begin position="777"/>
        <end position="829"/>
    </location>
</feature>
<dbReference type="Gene3D" id="3.30.450.20">
    <property type="entry name" value="PAS domain"/>
    <property type="match status" value="2"/>
</dbReference>
<dbReference type="SUPFAM" id="SSF55785">
    <property type="entry name" value="PYP-like sensor domain (PAS domain)"/>
    <property type="match status" value="2"/>
</dbReference>
<reference evidence="5" key="1">
    <citation type="submission" date="2016-10" db="EMBL/GenBank/DDBJ databases">
        <title>Sequence of Gallionella enrichment culture.</title>
        <authorList>
            <person name="Poehlein A."/>
            <person name="Muehling M."/>
            <person name="Daniel R."/>
        </authorList>
    </citation>
    <scope>NUCLEOTIDE SEQUENCE</scope>
</reference>
<feature type="domain" description="PAS" evidence="1">
    <location>
        <begin position="396"/>
        <end position="440"/>
    </location>
</feature>
<dbReference type="SMART" id="SM00052">
    <property type="entry name" value="EAL"/>
    <property type="match status" value="1"/>
</dbReference>
<dbReference type="NCBIfam" id="TIGR00229">
    <property type="entry name" value="sensory_box"/>
    <property type="match status" value="2"/>
</dbReference>
<sequence>MTKVRAILLLRYRALARSLPLCTAVLFLCAAPLLARAAEPPAAGKNLLLLYSYGYGGRGVEAFNESLLTTLAAAGVGIDHLYFEYLDLERNRNDPQYRARLHDLLARKYADRHIALVITGQQPALDFLLHEGRDIAPGAPAITVQAPAPDAASTHGRRLVSELSHFDIEGTLERALELFPKTRRVVLVSGSSAADRKVAAEAARIVAARAGKLAVETTGELSLAAMLARVAQLPPRSIIIFTQYNRDAEGHATLAYEVEQQVAKVAAAPVFGLYDFNLADGGIGGSVISVKALGQQTGQLALDLLSGKLQLSRPVTEVASHPVTIVDWAQIRRWGGDPGGLPNNSVFVGRVPSLWERDQGIIIGLAIFILAQTMLVAGLLVNKRQRKLAELWLRESESRFRTLVEYAPDAIVVYDPDLGRFVDANARAEELFGCSREALLRQGPEDFFPAGQFRGATVAEGIRPAITRALAGEQVTFERIIRSARGGDLVCEARLVKLPSSGSKLLRASYIDITERKTAEARILRLTQLYAALSQCNQAIVRSGSAEELFPEICRNAVRFGGMKMAWIGLVDAASQRVLPVSSFGTGLDYLQDLRISLAADDPAGRGPVASAIRDNQPFWCQDFLHDPRTAPWHESGARYGLGAVAALPLSTDGVVIGAFILYSGEPNTLDEDARGLLVEMAADISFALESFAREAERKRAEAELRLAAKVFEQSSEGIIITDAQCNIVSINKAFTEITGYGEAEVLGRNPNLLSSGRQDDDFYRAMWQTIDGQGSWAGEIWNRRRNGDVYPEWLSISRTLDADGAPSHYIGIFSDITQHKAADEHIHWLAHFDTLTGLPNRVLLADRSKHALNQAQRSGESLALMFVDLDHFKNINDSLGHRVGDALLIEVARRLTTQVRAQDTVARPGGDEFILILPATDAGGAAHLARKLIEAAAQPYQVETYDLTVSASIGIAIYPDDGSDIDTLLKCADTAMYSAKRAGRNSFHFYTSEMQSRAARLMQLENALRRARRDGQLQLHYQAQGSLQDGRVVGAEALLRWQHPELGMISPAEFIPLAEDSGQILEIGEWVLQTAVRQCQDWIDSGLGAITVSVNLSAVQFRHPHLSERVMEIVDEVGLAPQYLELELTEGATMSDPLAAIAVMDRLHQHGIRMSIDDFGTGYSSLSYLKRFKVYKLKIDQSFVRDIAVDPDDKAIVGAIINLAGSLGLKTIAEGVETEEQRRFLRDQGCDEIQGYLYSRPLPAAEFEAFVRGQGRDS</sequence>
<dbReference type="Gene3D" id="3.30.450.40">
    <property type="match status" value="1"/>
</dbReference>
<evidence type="ECO:0000259" key="2">
    <source>
        <dbReference type="PROSITE" id="PS50113"/>
    </source>
</evidence>
<dbReference type="InterPro" id="IPR029787">
    <property type="entry name" value="Nucleotide_cyclase"/>
</dbReference>
<dbReference type="InterPro" id="IPR052155">
    <property type="entry name" value="Biofilm_reg_signaling"/>
</dbReference>
<dbReference type="InterPro" id="IPR000700">
    <property type="entry name" value="PAS-assoc_C"/>
</dbReference>
<dbReference type="SUPFAM" id="SSF55073">
    <property type="entry name" value="Nucleotide cyclase"/>
    <property type="match status" value="1"/>
</dbReference>
<dbReference type="InterPro" id="IPR029016">
    <property type="entry name" value="GAF-like_dom_sf"/>
</dbReference>
<proteinExistence type="predicted"/>
<dbReference type="InterPro" id="IPR001633">
    <property type="entry name" value="EAL_dom"/>
</dbReference>
<dbReference type="InterPro" id="IPR043128">
    <property type="entry name" value="Rev_trsase/Diguanyl_cyclase"/>
</dbReference>
<dbReference type="InterPro" id="IPR013656">
    <property type="entry name" value="PAS_4"/>
</dbReference>
<dbReference type="InterPro" id="IPR003018">
    <property type="entry name" value="GAF"/>
</dbReference>
<dbReference type="InterPro" id="IPR035919">
    <property type="entry name" value="EAL_sf"/>
</dbReference>
<keyword evidence="5" id="KW-0378">Hydrolase</keyword>
<dbReference type="SUPFAM" id="SSF141868">
    <property type="entry name" value="EAL domain-like"/>
    <property type="match status" value="1"/>
</dbReference>
<feature type="domain" description="PAS" evidence="1">
    <location>
        <begin position="704"/>
        <end position="750"/>
    </location>
</feature>
<evidence type="ECO:0000259" key="3">
    <source>
        <dbReference type="PROSITE" id="PS50883"/>
    </source>
</evidence>
<gene>
    <name evidence="5" type="primary">gmr_170</name>
    <name evidence="5" type="ORF">GALL_354260</name>
</gene>
<dbReference type="Gene3D" id="3.20.20.450">
    <property type="entry name" value="EAL domain"/>
    <property type="match status" value="1"/>
</dbReference>
<dbReference type="Pfam" id="PF13185">
    <property type="entry name" value="GAF_2"/>
    <property type="match status" value="1"/>
</dbReference>
<name>A0A1J5QZA7_9ZZZZ</name>
<dbReference type="InterPro" id="IPR000160">
    <property type="entry name" value="GGDEF_dom"/>
</dbReference>
<dbReference type="Gene3D" id="3.30.70.270">
    <property type="match status" value="1"/>
</dbReference>
<dbReference type="InterPro" id="IPR000014">
    <property type="entry name" value="PAS"/>
</dbReference>
<dbReference type="PROSITE" id="PS50113">
    <property type="entry name" value="PAC"/>
    <property type="match status" value="1"/>
</dbReference>
<dbReference type="AlphaFoldDB" id="A0A1J5QZA7"/>
<dbReference type="FunFam" id="3.20.20.450:FF:000001">
    <property type="entry name" value="Cyclic di-GMP phosphodiesterase yahA"/>
    <property type="match status" value="1"/>
</dbReference>
<feature type="domain" description="EAL" evidence="3">
    <location>
        <begin position="1002"/>
        <end position="1256"/>
    </location>
</feature>
<dbReference type="CDD" id="cd01948">
    <property type="entry name" value="EAL"/>
    <property type="match status" value="1"/>
</dbReference>
<protein>
    <submittedName>
        <fullName evidence="5">Cyclic di-GMP phosphodiesterase Gmr</fullName>
        <ecNumber evidence="5">3.1.4.52</ecNumber>
    </submittedName>
</protein>
<dbReference type="PROSITE" id="PS50112">
    <property type="entry name" value="PAS"/>
    <property type="match status" value="2"/>
</dbReference>
<dbReference type="Pfam" id="PF00563">
    <property type="entry name" value="EAL"/>
    <property type="match status" value="1"/>
</dbReference>
<dbReference type="CDD" id="cd01949">
    <property type="entry name" value="GGDEF"/>
    <property type="match status" value="1"/>
</dbReference>
<dbReference type="EC" id="3.1.4.52" evidence="5"/>
<dbReference type="Pfam" id="PF08448">
    <property type="entry name" value="PAS_4"/>
    <property type="match status" value="1"/>
</dbReference>
<dbReference type="Pfam" id="PF00990">
    <property type="entry name" value="GGDEF"/>
    <property type="match status" value="1"/>
</dbReference>
<dbReference type="NCBIfam" id="TIGR00254">
    <property type="entry name" value="GGDEF"/>
    <property type="match status" value="1"/>
</dbReference>
<dbReference type="InterPro" id="IPR001610">
    <property type="entry name" value="PAC"/>
</dbReference>
<evidence type="ECO:0000259" key="4">
    <source>
        <dbReference type="PROSITE" id="PS50887"/>
    </source>
</evidence>
<evidence type="ECO:0000259" key="1">
    <source>
        <dbReference type="PROSITE" id="PS50112"/>
    </source>
</evidence>
<accession>A0A1J5QZA7</accession>
<dbReference type="SMART" id="SM00267">
    <property type="entry name" value="GGDEF"/>
    <property type="match status" value="1"/>
</dbReference>
<organism evidence="5">
    <name type="scientific">mine drainage metagenome</name>
    <dbReference type="NCBI Taxonomy" id="410659"/>
    <lineage>
        <taxon>unclassified sequences</taxon>
        <taxon>metagenomes</taxon>
        <taxon>ecological metagenomes</taxon>
    </lineage>
</organism>
<dbReference type="FunFam" id="3.30.70.270:FF:000001">
    <property type="entry name" value="Diguanylate cyclase domain protein"/>
    <property type="match status" value="1"/>
</dbReference>
<comment type="caution">
    <text evidence="5">The sequence shown here is derived from an EMBL/GenBank/DDBJ whole genome shotgun (WGS) entry which is preliminary data.</text>
</comment>
<dbReference type="PROSITE" id="PS50883">
    <property type="entry name" value="EAL"/>
    <property type="match status" value="1"/>
</dbReference>
<dbReference type="PANTHER" id="PTHR44757">
    <property type="entry name" value="DIGUANYLATE CYCLASE DGCP"/>
    <property type="match status" value="1"/>
</dbReference>
<dbReference type="InterPro" id="IPR035965">
    <property type="entry name" value="PAS-like_dom_sf"/>
</dbReference>
<dbReference type="PANTHER" id="PTHR44757:SF2">
    <property type="entry name" value="BIOFILM ARCHITECTURE MAINTENANCE PROTEIN MBAA"/>
    <property type="match status" value="1"/>
</dbReference>
<dbReference type="CDD" id="cd00130">
    <property type="entry name" value="PAS"/>
    <property type="match status" value="2"/>
</dbReference>
<evidence type="ECO:0000313" key="5">
    <source>
        <dbReference type="EMBL" id="OIQ82787.1"/>
    </source>
</evidence>
<dbReference type="SMART" id="SM00065">
    <property type="entry name" value="GAF"/>
    <property type="match status" value="1"/>
</dbReference>
<dbReference type="GO" id="GO:0071111">
    <property type="term" value="F:cyclic-guanylate-specific phosphodiesterase activity"/>
    <property type="evidence" value="ECO:0007669"/>
    <property type="project" value="UniProtKB-EC"/>
</dbReference>
<feature type="domain" description="GGDEF" evidence="4">
    <location>
        <begin position="861"/>
        <end position="993"/>
    </location>
</feature>
<dbReference type="PROSITE" id="PS50887">
    <property type="entry name" value="GGDEF"/>
    <property type="match status" value="1"/>
</dbReference>
<dbReference type="SMART" id="SM00091">
    <property type="entry name" value="PAS"/>
    <property type="match status" value="2"/>
</dbReference>
<dbReference type="Pfam" id="PF13426">
    <property type="entry name" value="PAS_9"/>
    <property type="match status" value="1"/>
</dbReference>
<dbReference type="SMART" id="SM00086">
    <property type="entry name" value="PAC"/>
    <property type="match status" value="2"/>
</dbReference>
<dbReference type="SUPFAM" id="SSF55781">
    <property type="entry name" value="GAF domain-like"/>
    <property type="match status" value="1"/>
</dbReference>
<dbReference type="EMBL" id="MLJW01000767">
    <property type="protein sequence ID" value="OIQ82787.1"/>
    <property type="molecule type" value="Genomic_DNA"/>
</dbReference>